<feature type="domain" description="Uncharacterized protein YyaB-like PH" evidence="2">
    <location>
        <begin position="50"/>
        <end position="124"/>
    </location>
</feature>
<keyword evidence="1" id="KW-0472">Membrane</keyword>
<evidence type="ECO:0000313" key="3">
    <source>
        <dbReference type="EMBL" id="QCK14709.1"/>
    </source>
</evidence>
<proteinExistence type="predicted"/>
<dbReference type="EMBL" id="CP028923">
    <property type="protein sequence ID" value="QCK14709.1"/>
    <property type="molecule type" value="Genomic_DNA"/>
</dbReference>
<name>A0A4D7JEP9_9BACT</name>
<evidence type="ECO:0000256" key="1">
    <source>
        <dbReference type="SAM" id="Phobius"/>
    </source>
</evidence>
<reference evidence="3 4" key="1">
    <citation type="submission" date="2018-04" db="EMBL/GenBank/DDBJ databases">
        <title>Complete genome uncultured novel isolate.</title>
        <authorList>
            <person name="Merlino G."/>
        </authorList>
    </citation>
    <scope>NUCLEOTIDE SEQUENCE [LARGE SCALE GENOMIC DNA]</scope>
    <source>
        <strain evidence="4">R1DC9</strain>
    </source>
</reference>
<organism evidence="3 4">
    <name type="scientific">Mangrovivirga cuniculi</name>
    <dbReference type="NCBI Taxonomy" id="2715131"/>
    <lineage>
        <taxon>Bacteria</taxon>
        <taxon>Pseudomonadati</taxon>
        <taxon>Bacteroidota</taxon>
        <taxon>Cytophagia</taxon>
        <taxon>Cytophagales</taxon>
        <taxon>Mangrovivirgaceae</taxon>
        <taxon>Mangrovivirga</taxon>
    </lineage>
</organism>
<gene>
    <name evidence="3" type="ORF">DCC35_08120</name>
</gene>
<dbReference type="RefSeq" id="WP_137090295.1">
    <property type="nucleotide sequence ID" value="NZ_CP028923.1"/>
</dbReference>
<keyword evidence="4" id="KW-1185">Reference proteome</keyword>
<dbReference type="AlphaFoldDB" id="A0A4D7JEP9"/>
<keyword evidence="1" id="KW-1133">Transmembrane helix</keyword>
<accession>A0A4D7JEP9</accession>
<evidence type="ECO:0000259" key="2">
    <source>
        <dbReference type="Pfam" id="PF06713"/>
    </source>
</evidence>
<dbReference type="Pfam" id="PF06713">
    <property type="entry name" value="bPH_4"/>
    <property type="match status" value="1"/>
</dbReference>
<feature type="transmembrane region" description="Helical" evidence="1">
    <location>
        <begin position="33"/>
        <end position="52"/>
    </location>
</feature>
<dbReference type="GO" id="GO:0030153">
    <property type="term" value="P:bacteriocin immunity"/>
    <property type="evidence" value="ECO:0007669"/>
    <property type="project" value="InterPro"/>
</dbReference>
<feature type="transmembrane region" description="Helical" evidence="1">
    <location>
        <begin position="9"/>
        <end position="27"/>
    </location>
</feature>
<dbReference type="InterPro" id="IPR009589">
    <property type="entry name" value="PH_YyaB-like"/>
</dbReference>
<sequence>MVVKSKPGGLYLSIVTVLLIVTTYGVVVDWWAFAAIAGSIFLFVLTFIRTFYRVHNNSLYILSGFFYTKKLDLNKLESIENVNSYKLAPALSNKRLRLKFSDGETVDISMDSQLEDSFKNELKKSTAS</sequence>
<evidence type="ECO:0000313" key="4">
    <source>
        <dbReference type="Proteomes" id="UP000298616"/>
    </source>
</evidence>
<dbReference type="KEGG" id="fpf:DCC35_08120"/>
<protein>
    <recommendedName>
        <fullName evidence="2">Uncharacterized protein YyaB-like PH domain-containing protein</fullName>
    </recommendedName>
</protein>
<dbReference type="Proteomes" id="UP000298616">
    <property type="component" value="Chromosome"/>
</dbReference>
<keyword evidence="1" id="KW-0812">Transmembrane</keyword>